<proteinExistence type="predicted"/>
<comment type="caution">
    <text evidence="1">The sequence shown here is derived from an EMBL/GenBank/DDBJ whole genome shotgun (WGS) entry which is preliminary data.</text>
</comment>
<keyword evidence="2" id="KW-1185">Reference proteome</keyword>
<organism evidence="1 2">
    <name type="scientific">Mycena alexandri</name>
    <dbReference type="NCBI Taxonomy" id="1745969"/>
    <lineage>
        <taxon>Eukaryota</taxon>
        <taxon>Fungi</taxon>
        <taxon>Dikarya</taxon>
        <taxon>Basidiomycota</taxon>
        <taxon>Agaricomycotina</taxon>
        <taxon>Agaricomycetes</taxon>
        <taxon>Agaricomycetidae</taxon>
        <taxon>Agaricales</taxon>
        <taxon>Marasmiineae</taxon>
        <taxon>Mycenaceae</taxon>
        <taxon>Mycena</taxon>
    </lineage>
</organism>
<name>A0AAD6TG32_9AGAR</name>
<dbReference type="AlphaFoldDB" id="A0AAD6TG32"/>
<protein>
    <submittedName>
        <fullName evidence="1">Uncharacterized protein</fullName>
    </submittedName>
</protein>
<sequence length="261" mass="28976">MPSPTEIPLFHALWQQQNIPTTLFEALLNDKANPLSTSERAEALTQLARCQGLSSQFDIAHATLDAIPTELLPTGSTARVRWLLEKGRVLRSSGKAQDPETKACFLAAYNEAKEDFFKVDAAHMLAIIDPTGSPDDAPPLENWTTVALKISRGSSDPHTQMWAASLLHNSAWDAIDAGKPQVALSEFKEARELRKRAFEEEPSAKNKTTYRISRWAVARALRECGENQEAYDLQQTLWAEAETGPVKEELDILKPLLGIEN</sequence>
<reference evidence="1" key="1">
    <citation type="submission" date="2023-03" db="EMBL/GenBank/DDBJ databases">
        <title>Massive genome expansion in bonnet fungi (Mycena s.s.) driven by repeated elements and novel gene families across ecological guilds.</title>
        <authorList>
            <consortium name="Lawrence Berkeley National Laboratory"/>
            <person name="Harder C.B."/>
            <person name="Miyauchi S."/>
            <person name="Viragh M."/>
            <person name="Kuo A."/>
            <person name="Thoen E."/>
            <person name="Andreopoulos B."/>
            <person name="Lu D."/>
            <person name="Skrede I."/>
            <person name="Drula E."/>
            <person name="Henrissat B."/>
            <person name="Morin E."/>
            <person name="Kohler A."/>
            <person name="Barry K."/>
            <person name="LaButti K."/>
            <person name="Morin E."/>
            <person name="Salamov A."/>
            <person name="Lipzen A."/>
            <person name="Mereny Z."/>
            <person name="Hegedus B."/>
            <person name="Baldrian P."/>
            <person name="Stursova M."/>
            <person name="Weitz H."/>
            <person name="Taylor A."/>
            <person name="Grigoriev I.V."/>
            <person name="Nagy L.G."/>
            <person name="Martin F."/>
            <person name="Kauserud H."/>
        </authorList>
    </citation>
    <scope>NUCLEOTIDE SEQUENCE</scope>
    <source>
        <strain evidence="1">CBHHK200</strain>
    </source>
</reference>
<accession>A0AAD6TG32</accession>
<evidence type="ECO:0000313" key="2">
    <source>
        <dbReference type="Proteomes" id="UP001218188"/>
    </source>
</evidence>
<dbReference type="EMBL" id="JARJCM010000004">
    <property type="protein sequence ID" value="KAJ7045964.1"/>
    <property type="molecule type" value="Genomic_DNA"/>
</dbReference>
<dbReference type="Proteomes" id="UP001218188">
    <property type="component" value="Unassembled WGS sequence"/>
</dbReference>
<evidence type="ECO:0000313" key="1">
    <source>
        <dbReference type="EMBL" id="KAJ7045964.1"/>
    </source>
</evidence>
<gene>
    <name evidence="1" type="ORF">C8F04DRAFT_1066876</name>
</gene>